<feature type="binding site" evidence="8">
    <location>
        <position position="79"/>
    </location>
    <ligand>
        <name>GTP</name>
        <dbReference type="ChEBI" id="CHEBI:37565"/>
    </ligand>
</feature>
<evidence type="ECO:0000256" key="5">
    <source>
        <dbReference type="ARBA" id="ARBA00022842"/>
    </source>
</evidence>
<comment type="cofactor">
    <cofactor evidence="8">
        <name>Mg(2+)</name>
        <dbReference type="ChEBI" id="CHEBI:18420"/>
    </cofactor>
</comment>
<feature type="binding site" evidence="8">
    <location>
        <begin position="20"/>
        <end position="22"/>
    </location>
    <ligand>
        <name>GTP</name>
        <dbReference type="ChEBI" id="CHEBI:37565"/>
    </ligand>
</feature>
<feature type="binding site" evidence="8">
    <location>
        <position position="109"/>
    </location>
    <ligand>
        <name>Mg(2+)</name>
        <dbReference type="ChEBI" id="CHEBI:18420"/>
    </ligand>
</feature>
<feature type="binding site" evidence="8">
    <location>
        <position position="109"/>
    </location>
    <ligand>
        <name>GTP</name>
        <dbReference type="ChEBI" id="CHEBI:37565"/>
    </ligand>
</feature>
<comment type="caution">
    <text evidence="8">Lacks conserved residue(s) required for the propagation of feature annotation.</text>
</comment>
<keyword evidence="10" id="KW-0548">Nucleotidyltransferase</keyword>
<dbReference type="SUPFAM" id="SSF53448">
    <property type="entry name" value="Nucleotide-diphospho-sugar transferases"/>
    <property type="match status" value="1"/>
</dbReference>
<dbReference type="GO" id="GO:1902758">
    <property type="term" value="P:bis(molybdopterin guanine dinucleotide)molybdenum biosynthetic process"/>
    <property type="evidence" value="ECO:0007669"/>
    <property type="project" value="TreeGrafter"/>
</dbReference>
<reference evidence="10" key="2">
    <citation type="submission" date="2023-01" db="EMBL/GenBank/DDBJ databases">
        <title>Draft genome sequence of Litoribrevibacter albus strain NBRC 110071.</title>
        <authorList>
            <person name="Sun Q."/>
            <person name="Mori K."/>
        </authorList>
    </citation>
    <scope>NUCLEOTIDE SEQUENCE</scope>
    <source>
        <strain evidence="10">NBRC 110071</strain>
    </source>
</reference>
<keyword evidence="1 8" id="KW-0963">Cytoplasm</keyword>
<gene>
    <name evidence="8 10" type="primary">mobA</name>
    <name evidence="10" type="ORF">GCM10007876_09730</name>
</gene>
<name>A0AA37S7D4_9GAMM</name>
<dbReference type="Proteomes" id="UP001161389">
    <property type="component" value="Unassembled WGS sequence"/>
</dbReference>
<proteinExistence type="inferred from homology"/>
<evidence type="ECO:0000256" key="1">
    <source>
        <dbReference type="ARBA" id="ARBA00022490"/>
    </source>
</evidence>
<dbReference type="GO" id="GO:0005737">
    <property type="term" value="C:cytoplasm"/>
    <property type="evidence" value="ECO:0007669"/>
    <property type="project" value="UniProtKB-SubCell"/>
</dbReference>
<comment type="subunit">
    <text evidence="8">Monomer.</text>
</comment>
<evidence type="ECO:0000259" key="9">
    <source>
        <dbReference type="Pfam" id="PF12804"/>
    </source>
</evidence>
<comment type="domain">
    <text evidence="8">The N-terminal domain determines nucleotide recognition and specific binding, while the C-terminal domain determines the specific binding to the target protein.</text>
</comment>
<comment type="similarity">
    <text evidence="8">Belongs to the MobA family.</text>
</comment>
<keyword evidence="4 8" id="KW-0547">Nucleotide-binding</keyword>
<dbReference type="CDD" id="cd02503">
    <property type="entry name" value="MobA"/>
    <property type="match status" value="1"/>
</dbReference>
<keyword evidence="5 8" id="KW-0460">Magnesium</keyword>
<dbReference type="NCBIfam" id="TIGR02665">
    <property type="entry name" value="molyb_mobA"/>
    <property type="match status" value="1"/>
</dbReference>
<dbReference type="PANTHER" id="PTHR19136">
    <property type="entry name" value="MOLYBDENUM COFACTOR GUANYLYLTRANSFERASE"/>
    <property type="match status" value="1"/>
</dbReference>
<feature type="domain" description="MobA-like NTP transferase" evidence="9">
    <location>
        <begin position="17"/>
        <end position="170"/>
    </location>
</feature>
<dbReference type="GO" id="GO:0005525">
    <property type="term" value="F:GTP binding"/>
    <property type="evidence" value="ECO:0007669"/>
    <property type="project" value="UniProtKB-UniRule"/>
</dbReference>
<dbReference type="HAMAP" id="MF_00316">
    <property type="entry name" value="MobA"/>
    <property type="match status" value="1"/>
</dbReference>
<dbReference type="AlphaFoldDB" id="A0AA37S7D4"/>
<dbReference type="EC" id="2.7.7.77" evidence="8"/>
<dbReference type="GO" id="GO:0061603">
    <property type="term" value="F:molybdenum cofactor guanylyltransferase activity"/>
    <property type="evidence" value="ECO:0007669"/>
    <property type="project" value="UniProtKB-EC"/>
</dbReference>
<keyword evidence="3 8" id="KW-0479">Metal-binding</keyword>
<evidence type="ECO:0000256" key="2">
    <source>
        <dbReference type="ARBA" id="ARBA00022679"/>
    </source>
</evidence>
<evidence type="ECO:0000256" key="3">
    <source>
        <dbReference type="ARBA" id="ARBA00022723"/>
    </source>
</evidence>
<dbReference type="Gene3D" id="3.90.550.10">
    <property type="entry name" value="Spore Coat Polysaccharide Biosynthesis Protein SpsA, Chain A"/>
    <property type="match status" value="1"/>
</dbReference>
<comment type="catalytic activity">
    <reaction evidence="8">
        <text>Mo-molybdopterin + GTP + H(+) = Mo-molybdopterin guanine dinucleotide + diphosphate</text>
        <dbReference type="Rhea" id="RHEA:34243"/>
        <dbReference type="ChEBI" id="CHEBI:15378"/>
        <dbReference type="ChEBI" id="CHEBI:33019"/>
        <dbReference type="ChEBI" id="CHEBI:37565"/>
        <dbReference type="ChEBI" id="CHEBI:71302"/>
        <dbReference type="ChEBI" id="CHEBI:71310"/>
        <dbReference type="EC" id="2.7.7.77"/>
    </reaction>
</comment>
<keyword evidence="7 8" id="KW-0501">Molybdenum cofactor biosynthesis</keyword>
<comment type="function">
    <text evidence="8">Transfers a GMP moiety from GTP to Mo-molybdopterin (Mo-MPT) cofactor (Moco or molybdenum cofactor) to form Mo-molybdopterin guanine dinucleotide (Mo-MGD) cofactor.</text>
</comment>
<reference evidence="10" key="1">
    <citation type="journal article" date="2014" name="Int. J. Syst. Evol. Microbiol.">
        <title>Complete genome sequence of Corynebacterium casei LMG S-19264T (=DSM 44701T), isolated from a smear-ripened cheese.</title>
        <authorList>
            <consortium name="US DOE Joint Genome Institute (JGI-PGF)"/>
            <person name="Walter F."/>
            <person name="Albersmeier A."/>
            <person name="Kalinowski J."/>
            <person name="Ruckert C."/>
        </authorList>
    </citation>
    <scope>NUCLEOTIDE SEQUENCE</scope>
    <source>
        <strain evidence="10">NBRC 110071</strain>
    </source>
</reference>
<dbReference type="GO" id="GO:0046872">
    <property type="term" value="F:metal ion binding"/>
    <property type="evidence" value="ECO:0007669"/>
    <property type="project" value="UniProtKB-KW"/>
</dbReference>
<comment type="subcellular location">
    <subcellularLocation>
        <location evidence="8">Cytoplasm</location>
    </subcellularLocation>
</comment>
<dbReference type="PANTHER" id="PTHR19136:SF81">
    <property type="entry name" value="MOLYBDENUM COFACTOR GUANYLYLTRANSFERASE"/>
    <property type="match status" value="1"/>
</dbReference>
<dbReference type="EMBL" id="BSNM01000006">
    <property type="protein sequence ID" value="GLQ30495.1"/>
    <property type="molecule type" value="Genomic_DNA"/>
</dbReference>
<dbReference type="InterPro" id="IPR025877">
    <property type="entry name" value="MobA-like_NTP_Trfase"/>
</dbReference>
<keyword evidence="6 8" id="KW-0342">GTP-binding</keyword>
<evidence type="ECO:0000256" key="8">
    <source>
        <dbReference type="HAMAP-Rule" id="MF_00316"/>
    </source>
</evidence>
<accession>A0AA37S7D4</accession>
<evidence type="ECO:0000256" key="4">
    <source>
        <dbReference type="ARBA" id="ARBA00022741"/>
    </source>
</evidence>
<dbReference type="Pfam" id="PF12804">
    <property type="entry name" value="NTP_transf_3"/>
    <property type="match status" value="1"/>
</dbReference>
<dbReference type="InterPro" id="IPR029044">
    <property type="entry name" value="Nucleotide-diphossugar_trans"/>
</dbReference>
<dbReference type="InterPro" id="IPR013482">
    <property type="entry name" value="Molybde_CF_guanTrfase"/>
</dbReference>
<sequence>MGLFNAYNVDIAMEIQGLILAGGQASRMGGVDKGLQLWNDQWLVRYPLKALEGLCGGILISCNRNLDRYLTLVDEIVEDQASDYQGPLSGLVSAIERIRAEWLLVSPCDTPLVTTSDFEQLLQAATQAPDHHLFALSDDEKSHPLHCLIHRSLFSEITAAFNDGERSVFRVFKRLGVIWVETDKAHMRNVNALEQLN</sequence>
<evidence type="ECO:0000256" key="6">
    <source>
        <dbReference type="ARBA" id="ARBA00023134"/>
    </source>
</evidence>
<keyword evidence="11" id="KW-1185">Reference proteome</keyword>
<keyword evidence="2 8" id="KW-0808">Transferase</keyword>
<feature type="binding site" evidence="8">
    <location>
        <position position="33"/>
    </location>
    <ligand>
        <name>GTP</name>
        <dbReference type="ChEBI" id="CHEBI:37565"/>
    </ligand>
</feature>
<organism evidence="10 11">
    <name type="scientific">Litoribrevibacter albus</name>
    <dbReference type="NCBI Taxonomy" id="1473156"/>
    <lineage>
        <taxon>Bacteria</taxon>
        <taxon>Pseudomonadati</taxon>
        <taxon>Pseudomonadota</taxon>
        <taxon>Gammaproteobacteria</taxon>
        <taxon>Oceanospirillales</taxon>
        <taxon>Oceanospirillaceae</taxon>
        <taxon>Litoribrevibacter</taxon>
    </lineage>
</organism>
<evidence type="ECO:0000313" key="11">
    <source>
        <dbReference type="Proteomes" id="UP001161389"/>
    </source>
</evidence>
<evidence type="ECO:0000256" key="7">
    <source>
        <dbReference type="ARBA" id="ARBA00023150"/>
    </source>
</evidence>
<evidence type="ECO:0000313" key="10">
    <source>
        <dbReference type="EMBL" id="GLQ30495.1"/>
    </source>
</evidence>
<comment type="caution">
    <text evidence="10">The sequence shown here is derived from an EMBL/GenBank/DDBJ whole genome shotgun (WGS) entry which is preliminary data.</text>
</comment>
<protein>
    <recommendedName>
        <fullName evidence="8">Molybdenum cofactor guanylyltransferase</fullName>
        <shortName evidence="8">MoCo guanylyltransferase</shortName>
        <ecNumber evidence="8">2.7.7.77</ecNumber>
    </recommendedName>
    <alternativeName>
        <fullName evidence="8">GTP:molybdopterin guanylyltransferase</fullName>
    </alternativeName>
    <alternativeName>
        <fullName evidence="8">Mo-MPT guanylyltransferase</fullName>
    </alternativeName>
    <alternativeName>
        <fullName evidence="8">Molybdopterin guanylyltransferase</fullName>
    </alternativeName>
    <alternativeName>
        <fullName evidence="8">Molybdopterin-guanine dinucleotide synthase</fullName>
        <shortName evidence="8">MGD synthase</shortName>
    </alternativeName>
</protein>